<keyword evidence="1 5" id="KW-0812">Transmembrane</keyword>
<dbReference type="GO" id="GO:0022857">
    <property type="term" value="F:transmembrane transporter activity"/>
    <property type="evidence" value="ECO:0007669"/>
    <property type="project" value="InterPro"/>
</dbReference>
<evidence type="ECO:0000313" key="7">
    <source>
        <dbReference type="EMBL" id="MBM3226618.1"/>
    </source>
</evidence>
<feature type="transmembrane region" description="Helical" evidence="5">
    <location>
        <begin position="303"/>
        <end position="322"/>
    </location>
</feature>
<accession>A0A938B6E6</accession>
<reference evidence="7" key="1">
    <citation type="submission" date="2019-03" db="EMBL/GenBank/DDBJ databases">
        <title>Lake Tanganyika Metagenome-Assembled Genomes (MAGs).</title>
        <authorList>
            <person name="Tran P."/>
        </authorList>
    </citation>
    <scope>NUCLEOTIDE SEQUENCE</scope>
    <source>
        <strain evidence="7">K_DeepCast_65m_m2_066</strain>
    </source>
</reference>
<dbReference type="Proteomes" id="UP000712673">
    <property type="component" value="Unassembled WGS sequence"/>
</dbReference>
<keyword evidence="3 5" id="KW-0472">Membrane</keyword>
<feature type="transmembrane region" description="Helical" evidence="5">
    <location>
        <begin position="49"/>
        <end position="70"/>
    </location>
</feature>
<dbReference type="PANTHER" id="PTHR23518:SF2">
    <property type="entry name" value="MAJOR FACILITATOR SUPERFAMILY TRANSPORTER"/>
    <property type="match status" value="1"/>
</dbReference>
<comment type="caution">
    <text evidence="7">The sequence shown here is derived from an EMBL/GenBank/DDBJ whole genome shotgun (WGS) entry which is preliminary data.</text>
</comment>
<dbReference type="PROSITE" id="PS50850">
    <property type="entry name" value="MFS"/>
    <property type="match status" value="1"/>
</dbReference>
<feature type="transmembrane region" description="Helical" evidence="5">
    <location>
        <begin position="90"/>
        <end position="111"/>
    </location>
</feature>
<evidence type="ECO:0000313" key="8">
    <source>
        <dbReference type="Proteomes" id="UP000712673"/>
    </source>
</evidence>
<dbReference type="Gene3D" id="1.20.1250.20">
    <property type="entry name" value="MFS general substrate transporter like domains"/>
    <property type="match status" value="2"/>
</dbReference>
<dbReference type="Pfam" id="PF07690">
    <property type="entry name" value="MFS_1"/>
    <property type="match status" value="2"/>
</dbReference>
<feature type="compositionally biased region" description="Polar residues" evidence="4">
    <location>
        <begin position="423"/>
        <end position="434"/>
    </location>
</feature>
<keyword evidence="2 5" id="KW-1133">Transmembrane helix</keyword>
<dbReference type="SUPFAM" id="SSF103473">
    <property type="entry name" value="MFS general substrate transporter"/>
    <property type="match status" value="1"/>
</dbReference>
<feature type="transmembrane region" description="Helical" evidence="5">
    <location>
        <begin position="264"/>
        <end position="283"/>
    </location>
</feature>
<dbReference type="InterPro" id="IPR011701">
    <property type="entry name" value="MFS"/>
</dbReference>
<dbReference type="AlphaFoldDB" id="A0A938B6E6"/>
<protein>
    <submittedName>
        <fullName evidence="7">MFS transporter</fullName>
    </submittedName>
</protein>
<gene>
    <name evidence="7" type="ORF">FJZ47_22875</name>
</gene>
<feature type="transmembrane region" description="Helical" evidence="5">
    <location>
        <begin position="232"/>
        <end position="252"/>
    </location>
</feature>
<evidence type="ECO:0000256" key="5">
    <source>
        <dbReference type="SAM" id="Phobius"/>
    </source>
</evidence>
<feature type="region of interest" description="Disordered" evidence="4">
    <location>
        <begin position="408"/>
        <end position="434"/>
    </location>
</feature>
<dbReference type="PANTHER" id="PTHR23518">
    <property type="entry name" value="C-METHYLTRANSFERASE"/>
    <property type="match status" value="1"/>
</dbReference>
<dbReference type="InterPro" id="IPR036259">
    <property type="entry name" value="MFS_trans_sf"/>
</dbReference>
<evidence type="ECO:0000259" key="6">
    <source>
        <dbReference type="PROSITE" id="PS50850"/>
    </source>
</evidence>
<name>A0A938B6E6_UNCTE</name>
<sequence length="434" mass="45143">MTPTAVTADQPPEPGRPPLALVGILSEGFLSHLSSGVMAFALPLYARHLGLSVAEVGILLSLHLSVSLALKPFTGRVADWLGYRRGASAATVFRSLLSFLLAAAGTPWHLFGLQAARGVAKAVRDPAMHALIAARGGKKRLASTFAWYQTADGTAGPLGRALAGVLLTATAANFRCVFALAAALSVLPVVVLSFSRTSQPDETAPRPARPQAPGDTSTGTQPLTALLPFVDLGALISGTAHMLHGLMPVLLVEYAGLNEAQAGILYLVSTVVMLVATPIFGWLCDHAHRELVLLIRSLANVLSSVLYLLVPTFAGFACAKALNKMGTAAFRPAWALLMAEASVTDPTRRAQRLGLMSAGDDAGSIAGPVLAGAVWSTWGIPALLGTRIALALVAEGYTLLFTRTMARAARPPDSPEPPGTARPVNTSPASFLSS</sequence>
<organism evidence="7 8">
    <name type="scientific">Tectimicrobiota bacterium</name>
    <dbReference type="NCBI Taxonomy" id="2528274"/>
    <lineage>
        <taxon>Bacteria</taxon>
        <taxon>Pseudomonadati</taxon>
        <taxon>Nitrospinota/Tectimicrobiota group</taxon>
        <taxon>Candidatus Tectimicrobiota</taxon>
    </lineage>
</organism>
<feature type="region of interest" description="Disordered" evidence="4">
    <location>
        <begin position="198"/>
        <end position="220"/>
    </location>
</feature>
<dbReference type="EMBL" id="VGLS01000979">
    <property type="protein sequence ID" value="MBM3226618.1"/>
    <property type="molecule type" value="Genomic_DNA"/>
</dbReference>
<evidence type="ECO:0000256" key="1">
    <source>
        <dbReference type="ARBA" id="ARBA00022692"/>
    </source>
</evidence>
<evidence type="ECO:0000256" key="4">
    <source>
        <dbReference type="SAM" id="MobiDB-lite"/>
    </source>
</evidence>
<evidence type="ECO:0000256" key="3">
    <source>
        <dbReference type="ARBA" id="ARBA00023136"/>
    </source>
</evidence>
<evidence type="ECO:0000256" key="2">
    <source>
        <dbReference type="ARBA" id="ARBA00022989"/>
    </source>
</evidence>
<dbReference type="InterPro" id="IPR020846">
    <property type="entry name" value="MFS_dom"/>
</dbReference>
<proteinExistence type="predicted"/>
<feature type="transmembrane region" description="Helical" evidence="5">
    <location>
        <begin position="20"/>
        <end position="42"/>
    </location>
</feature>
<feature type="domain" description="Major facilitator superfamily (MFS) profile" evidence="6">
    <location>
        <begin position="20"/>
        <end position="406"/>
    </location>
</feature>